<keyword evidence="2" id="KW-1003">Cell membrane</keyword>
<evidence type="ECO:0000256" key="2">
    <source>
        <dbReference type="ARBA" id="ARBA00022475"/>
    </source>
</evidence>
<dbReference type="Gene3D" id="1.20.120.1220">
    <property type="match status" value="1"/>
</dbReference>
<dbReference type="EMBL" id="JADWOX010000017">
    <property type="protein sequence ID" value="MBI1686008.1"/>
    <property type="molecule type" value="Genomic_DNA"/>
</dbReference>
<feature type="transmembrane region" description="Helical" evidence="6">
    <location>
        <begin position="145"/>
        <end position="169"/>
    </location>
</feature>
<feature type="transmembrane region" description="Helical" evidence="6">
    <location>
        <begin position="85"/>
        <end position="114"/>
    </location>
</feature>
<dbReference type="PANTHER" id="PTHR36506:SF1">
    <property type="entry name" value="PREFLAGELLIN PEPTIDASE"/>
    <property type="match status" value="1"/>
</dbReference>
<keyword evidence="5 6" id="KW-0472">Membrane</keyword>
<protein>
    <submittedName>
        <fullName evidence="8">Prepilin peptidase</fullName>
    </submittedName>
</protein>
<evidence type="ECO:0000259" key="7">
    <source>
        <dbReference type="Pfam" id="PF01478"/>
    </source>
</evidence>
<feature type="domain" description="Prepilin type IV endopeptidase peptidase" evidence="7">
    <location>
        <begin position="10"/>
        <end position="114"/>
    </location>
</feature>
<feature type="transmembrane region" description="Helical" evidence="6">
    <location>
        <begin position="29"/>
        <end position="50"/>
    </location>
</feature>
<accession>A0ABS0T531</accession>
<keyword evidence="4 6" id="KW-1133">Transmembrane helix</keyword>
<sequence length="170" mass="17229">MQFLQLLPLIVFAGLVVVAGLKDITSYTIPNWISLALIAAFPIGALAGGIGWASAGVCLALGVGVLLVGLAMFAFGWFGGGDAKLLAVCALWLGWPAGLSFLLTTALAGGALTLGLMSLRSGWLEPIIAGGPAWVRRLGDKKGDIPYGVAIAFGALAALPQSAIGQAILN</sequence>
<comment type="subcellular location">
    <subcellularLocation>
        <location evidence="1">Cell membrane</location>
        <topology evidence="1">Multi-pass membrane protein</topology>
    </subcellularLocation>
</comment>
<reference evidence="8 9" key="1">
    <citation type="submission" date="2020-11" db="EMBL/GenBank/DDBJ databases">
        <title>genome sequence of strain KACC 18849.</title>
        <authorList>
            <person name="Gao J."/>
            <person name="Zhang X."/>
        </authorList>
    </citation>
    <scope>NUCLEOTIDE SEQUENCE [LARGE SCALE GENOMIC DNA]</scope>
    <source>
        <strain evidence="8 9">KACC 18849</strain>
    </source>
</reference>
<dbReference type="RefSeq" id="WP_198577907.1">
    <property type="nucleotide sequence ID" value="NZ_JADWOX010000017.1"/>
</dbReference>
<name>A0ABS0T531_9CAUL</name>
<dbReference type="Proteomes" id="UP000639859">
    <property type="component" value="Unassembled WGS sequence"/>
</dbReference>
<dbReference type="InterPro" id="IPR052218">
    <property type="entry name" value="Preflagellin_Peptidase"/>
</dbReference>
<keyword evidence="3 6" id="KW-0812">Transmembrane</keyword>
<evidence type="ECO:0000256" key="3">
    <source>
        <dbReference type="ARBA" id="ARBA00022692"/>
    </source>
</evidence>
<evidence type="ECO:0000256" key="5">
    <source>
        <dbReference type="ARBA" id="ARBA00023136"/>
    </source>
</evidence>
<evidence type="ECO:0000256" key="4">
    <source>
        <dbReference type="ARBA" id="ARBA00022989"/>
    </source>
</evidence>
<keyword evidence="9" id="KW-1185">Reference proteome</keyword>
<proteinExistence type="predicted"/>
<dbReference type="InterPro" id="IPR000045">
    <property type="entry name" value="Prepilin_IV_endopep_pep"/>
</dbReference>
<gene>
    <name evidence="8" type="ORF">I4Q42_20255</name>
</gene>
<comment type="caution">
    <text evidence="8">The sequence shown here is derived from an EMBL/GenBank/DDBJ whole genome shotgun (WGS) entry which is preliminary data.</text>
</comment>
<dbReference type="Pfam" id="PF01478">
    <property type="entry name" value="Peptidase_A24"/>
    <property type="match status" value="1"/>
</dbReference>
<evidence type="ECO:0000256" key="6">
    <source>
        <dbReference type="SAM" id="Phobius"/>
    </source>
</evidence>
<evidence type="ECO:0000256" key="1">
    <source>
        <dbReference type="ARBA" id="ARBA00004651"/>
    </source>
</evidence>
<dbReference type="PANTHER" id="PTHR36506">
    <property type="entry name" value="PREFLAGELLIN PEPTIDASE"/>
    <property type="match status" value="1"/>
</dbReference>
<feature type="transmembrane region" description="Helical" evidence="6">
    <location>
        <begin position="57"/>
        <end position="79"/>
    </location>
</feature>
<organism evidence="8 9">
    <name type="scientific">Caulobacter hibisci</name>
    <dbReference type="NCBI Taxonomy" id="2035993"/>
    <lineage>
        <taxon>Bacteria</taxon>
        <taxon>Pseudomonadati</taxon>
        <taxon>Pseudomonadota</taxon>
        <taxon>Alphaproteobacteria</taxon>
        <taxon>Caulobacterales</taxon>
        <taxon>Caulobacteraceae</taxon>
        <taxon>Caulobacter</taxon>
    </lineage>
</organism>
<evidence type="ECO:0000313" key="8">
    <source>
        <dbReference type="EMBL" id="MBI1686008.1"/>
    </source>
</evidence>
<evidence type="ECO:0000313" key="9">
    <source>
        <dbReference type="Proteomes" id="UP000639859"/>
    </source>
</evidence>